<dbReference type="EMBL" id="CP002827">
    <property type="protein sequence ID" value="AEI08098.1"/>
    <property type="molecule type" value="Genomic_DNA"/>
</dbReference>
<dbReference type="InterPro" id="IPR058781">
    <property type="entry name" value="HH_AprE-like"/>
</dbReference>
<keyword evidence="8 9" id="KW-0472">Membrane</keyword>
<dbReference type="GO" id="GO:0005886">
    <property type="term" value="C:plasma membrane"/>
    <property type="evidence" value="ECO:0007669"/>
    <property type="project" value="UniProtKB-SubCell"/>
</dbReference>
<evidence type="ECO:0000313" key="14">
    <source>
        <dbReference type="Proteomes" id="UP000007730"/>
    </source>
</evidence>
<dbReference type="KEGG" id="ocg:OCA5_pHCG300230"/>
<evidence type="ECO:0000259" key="12">
    <source>
        <dbReference type="Pfam" id="PF26002"/>
    </source>
</evidence>
<name>F8C0Y8_AFIC5</name>
<feature type="coiled-coil region" evidence="10">
    <location>
        <begin position="153"/>
        <end position="180"/>
    </location>
</feature>
<dbReference type="GO" id="GO:0015031">
    <property type="term" value="P:protein transport"/>
    <property type="evidence" value="ECO:0007669"/>
    <property type="project" value="InterPro"/>
</dbReference>
<dbReference type="PRINTS" id="PR01490">
    <property type="entry name" value="RTXTOXIND"/>
</dbReference>
<dbReference type="NCBIfam" id="TIGR01843">
    <property type="entry name" value="type_I_hlyD"/>
    <property type="match status" value="1"/>
</dbReference>
<dbReference type="Proteomes" id="UP000007730">
    <property type="component" value="Plasmid pHCG3"/>
</dbReference>
<evidence type="ECO:0000256" key="6">
    <source>
        <dbReference type="ARBA" id="ARBA00022692"/>
    </source>
</evidence>
<evidence type="ECO:0000256" key="1">
    <source>
        <dbReference type="ARBA" id="ARBA00004377"/>
    </source>
</evidence>
<keyword evidence="10" id="KW-0175">Coiled coil</keyword>
<keyword evidence="6 9" id="KW-0812">Transmembrane</keyword>
<dbReference type="Pfam" id="PF26002">
    <property type="entry name" value="Beta-barrel_AprE"/>
    <property type="match status" value="1"/>
</dbReference>
<dbReference type="HOGENOM" id="CLU_023976_1_1_5"/>
<sequence length="436" mass="48333">MTESTQRLLRRSMQRHVLFGTTIIAFLVVGAGGWATTTELAGAVIATGTVVVEGNVKVVQHPTGGVVADLRVREGQMVEAGEVVIRLDETTLRANLMVVSKGINQILARKARLLAEQENLEDVPISSDLAARVTPDEAKTVTANEIRLFRDRRLSREGQKDQLRERIQQLQEQISGYKAQQGAKTDEIALIEKELEGVRYLYENGLTPISRLHNLERSSARLRGERGQLIASIAAAKGKIAETELELIQIDQNLRSEVATELRDLNVREGELIEREVAARDQLERVDIRAPIAGIVHQLAMHTVGGVVRPGEVLLQVVPIKRELDIEARIRAQDIDRIALGHEAVLRFVAFNRNSTPELIGAVTKVSADAIADSQTSTSFYKTIITLSADEARRLGRRTLVPGMPVDCYIRTSDRTVLSYLVKPLVDHATRAFRYD</sequence>
<feature type="domain" description="AprE-like beta-barrel" evidence="12">
    <location>
        <begin position="326"/>
        <end position="412"/>
    </location>
</feature>
<comment type="subcellular location">
    <subcellularLocation>
        <location evidence="1 9">Cell inner membrane</location>
        <topology evidence="1 9">Single-pass membrane protein</topology>
    </subcellularLocation>
</comment>
<dbReference type="PANTHER" id="PTHR30386">
    <property type="entry name" value="MEMBRANE FUSION SUBUNIT OF EMRAB-TOLC MULTIDRUG EFFLUX PUMP"/>
    <property type="match status" value="1"/>
</dbReference>
<evidence type="ECO:0000256" key="10">
    <source>
        <dbReference type="SAM" id="Coils"/>
    </source>
</evidence>
<keyword evidence="7 9" id="KW-1133">Transmembrane helix</keyword>
<evidence type="ECO:0000256" key="3">
    <source>
        <dbReference type="ARBA" id="ARBA00022448"/>
    </source>
</evidence>
<reference evidence="13 14" key="2">
    <citation type="journal article" date="2011" name="J. Bacteriol.">
        <title>Complete genome sequences of the chemolithoautotrophic Oligotropha carboxidovorans strains OM4 and OM5.</title>
        <authorList>
            <person name="Volland S."/>
            <person name="Rachinger M."/>
            <person name="Strittmatter A."/>
            <person name="Daniel R."/>
            <person name="Gottschalk G."/>
            <person name="Meyer O."/>
        </authorList>
    </citation>
    <scope>NUCLEOTIDE SEQUENCE [LARGE SCALE GENOMIC DNA]</scope>
    <source>
        <strain evidence="14">ATCC 49405 / DSM 1227 / KCTC 32145 / OM5</strain>
        <plasmid evidence="13">pHCG3</plasmid>
    </source>
</reference>
<keyword evidence="5 9" id="KW-0997">Cell inner membrane</keyword>
<dbReference type="PATRIC" id="fig|504832.7.peg.3598"/>
<evidence type="ECO:0000256" key="9">
    <source>
        <dbReference type="RuleBase" id="RU365093"/>
    </source>
</evidence>
<evidence type="ECO:0000256" key="8">
    <source>
        <dbReference type="ARBA" id="ARBA00023136"/>
    </source>
</evidence>
<dbReference type="AlphaFoldDB" id="F8C0Y8"/>
<dbReference type="Gene3D" id="2.40.50.100">
    <property type="match status" value="1"/>
</dbReference>
<accession>F8C0Y8</accession>
<reference evidence="13 14" key="1">
    <citation type="journal article" date="2003" name="Gene">
        <title>Complete nucleotide sequence of the circular megaplasmid pHCG3 of Oligotropha carboxidovorans: function in the chemolithoautotrophic utilization of CO, H(2) and CO(2).</title>
        <authorList>
            <person name="Fuhrmann S."/>
            <person name="Ferner M."/>
            <person name="Jeffke T."/>
            <person name="Henne A."/>
            <person name="Gottschalk G."/>
            <person name="Meyer O."/>
        </authorList>
    </citation>
    <scope>NUCLEOTIDE SEQUENCE [LARGE SCALE GENOMIC DNA]</scope>
    <source>
        <strain evidence="14">ATCC 49405 / DSM 1227 / KCTC 32145 / OM5</strain>
        <plasmid evidence="13">pHCG3</plasmid>
    </source>
</reference>
<dbReference type="PANTHER" id="PTHR30386:SF17">
    <property type="entry name" value="ALKALINE PROTEASE SECRETION PROTEIN APRE"/>
    <property type="match status" value="1"/>
</dbReference>
<keyword evidence="3 9" id="KW-0813">Transport</keyword>
<organism evidence="13 14">
    <name type="scientific">Afipia carboxidovorans (strain ATCC 49405 / DSM 1227 / KCTC 32145 / OM5)</name>
    <name type="common">Oligotropha carboxidovorans</name>
    <dbReference type="NCBI Taxonomy" id="504832"/>
    <lineage>
        <taxon>Bacteria</taxon>
        <taxon>Pseudomonadati</taxon>
        <taxon>Pseudomonadota</taxon>
        <taxon>Alphaproteobacteria</taxon>
        <taxon>Hyphomicrobiales</taxon>
        <taxon>Nitrobacteraceae</taxon>
        <taxon>Afipia</taxon>
    </lineage>
</organism>
<evidence type="ECO:0000256" key="4">
    <source>
        <dbReference type="ARBA" id="ARBA00022475"/>
    </source>
</evidence>
<dbReference type="RefSeq" id="WP_013913722.1">
    <property type="nucleotide sequence ID" value="NC_015689.1"/>
</dbReference>
<evidence type="ECO:0000259" key="11">
    <source>
        <dbReference type="Pfam" id="PF25994"/>
    </source>
</evidence>
<comment type="similarity">
    <text evidence="2 9">Belongs to the membrane fusion protein (MFP) (TC 8.A.1) family.</text>
</comment>
<dbReference type="InterPro" id="IPR010129">
    <property type="entry name" value="T1SS_HlyD"/>
</dbReference>
<feature type="domain" description="AprE-like long alpha-helical hairpin" evidence="11">
    <location>
        <begin position="93"/>
        <end position="282"/>
    </location>
</feature>
<evidence type="ECO:0000256" key="7">
    <source>
        <dbReference type="ARBA" id="ARBA00022989"/>
    </source>
</evidence>
<gene>
    <name evidence="13" type="ordered locus">OCA5_pHCG300230</name>
</gene>
<geneLocation type="plasmid" evidence="13 14">
    <name>pHCG3</name>
</geneLocation>
<protein>
    <recommendedName>
        <fullName evidence="9">Membrane fusion protein (MFP) family protein</fullName>
    </recommendedName>
</protein>
<keyword evidence="13" id="KW-0614">Plasmid</keyword>
<keyword evidence="14" id="KW-1185">Reference proteome</keyword>
<evidence type="ECO:0000256" key="2">
    <source>
        <dbReference type="ARBA" id="ARBA00009477"/>
    </source>
</evidence>
<proteinExistence type="inferred from homology"/>
<keyword evidence="4 9" id="KW-1003">Cell membrane</keyword>
<dbReference type="OrthoDB" id="9810980at2"/>
<dbReference type="InterPro" id="IPR058982">
    <property type="entry name" value="Beta-barrel_AprE"/>
</dbReference>
<dbReference type="Pfam" id="PF25994">
    <property type="entry name" value="HH_AprE"/>
    <property type="match status" value="1"/>
</dbReference>
<feature type="transmembrane region" description="Helical" evidence="9">
    <location>
        <begin position="17"/>
        <end position="35"/>
    </location>
</feature>
<evidence type="ECO:0000313" key="13">
    <source>
        <dbReference type="EMBL" id="AEI08098.1"/>
    </source>
</evidence>
<dbReference type="Gene3D" id="2.40.30.170">
    <property type="match status" value="1"/>
</dbReference>
<evidence type="ECO:0000256" key="5">
    <source>
        <dbReference type="ARBA" id="ARBA00022519"/>
    </source>
</evidence>
<dbReference type="InterPro" id="IPR050739">
    <property type="entry name" value="MFP"/>
</dbReference>